<proteinExistence type="predicted"/>
<name>A0AAF3F769_9BILA</name>
<dbReference type="AlphaFoldDB" id="A0AAF3F769"/>
<dbReference type="WBParaSite" id="MBELARI_LOCUS21478">
    <property type="protein sequence ID" value="MBELARI_LOCUS21478"/>
    <property type="gene ID" value="MBELARI_LOCUS21478"/>
</dbReference>
<dbReference type="Proteomes" id="UP000887575">
    <property type="component" value="Unassembled WGS sequence"/>
</dbReference>
<keyword evidence="1" id="KW-1185">Reference proteome</keyword>
<reference evidence="2" key="1">
    <citation type="submission" date="2024-02" db="UniProtKB">
        <authorList>
            <consortium name="WormBaseParasite"/>
        </authorList>
    </citation>
    <scope>IDENTIFICATION</scope>
</reference>
<evidence type="ECO:0000313" key="2">
    <source>
        <dbReference type="WBParaSite" id="MBELARI_LOCUS21478"/>
    </source>
</evidence>
<protein>
    <submittedName>
        <fullName evidence="2">Uncharacterized protein</fullName>
    </submittedName>
</protein>
<accession>A0AAF3F769</accession>
<sequence length="115" mass="12716">MVCGQKYLQLGVDQERKPVWKEGIISERRDGYYFGTSQGGYGDSGSGIFDMGGRFIGSLVAKTDFALSDPKIDDGGLADHHPETRMISSILIFGHLRWDDDPNEKFSPTETKQAA</sequence>
<evidence type="ECO:0000313" key="1">
    <source>
        <dbReference type="Proteomes" id="UP000887575"/>
    </source>
</evidence>
<organism evidence="1 2">
    <name type="scientific">Mesorhabditis belari</name>
    <dbReference type="NCBI Taxonomy" id="2138241"/>
    <lineage>
        <taxon>Eukaryota</taxon>
        <taxon>Metazoa</taxon>
        <taxon>Ecdysozoa</taxon>
        <taxon>Nematoda</taxon>
        <taxon>Chromadorea</taxon>
        <taxon>Rhabditida</taxon>
        <taxon>Rhabditina</taxon>
        <taxon>Rhabditomorpha</taxon>
        <taxon>Rhabditoidea</taxon>
        <taxon>Rhabditidae</taxon>
        <taxon>Mesorhabditinae</taxon>
        <taxon>Mesorhabditis</taxon>
    </lineage>
</organism>